<evidence type="ECO:0000256" key="1">
    <source>
        <dbReference type="ARBA" id="ARBA00008532"/>
    </source>
</evidence>
<evidence type="ECO:0000256" key="2">
    <source>
        <dbReference type="ARBA" id="ARBA00022801"/>
    </source>
</evidence>
<dbReference type="EMBL" id="SNZP01000012">
    <property type="protein sequence ID" value="TDR73938.1"/>
    <property type="molecule type" value="Genomic_DNA"/>
</dbReference>
<feature type="active site" description="Nucleophile" evidence="3">
    <location>
        <position position="248"/>
    </location>
</feature>
<evidence type="ECO:0000313" key="6">
    <source>
        <dbReference type="Proteomes" id="UP000295611"/>
    </source>
</evidence>
<dbReference type="PANTHER" id="PTHR12737:SF9">
    <property type="entry name" value="DIMETHYLARGININASE"/>
    <property type="match status" value="1"/>
</dbReference>
<dbReference type="NCBIfam" id="NF045658">
    <property type="entry name" value="DiMArgaseDdah"/>
    <property type="match status" value="1"/>
</dbReference>
<organism evidence="5 6">
    <name type="scientific">Paludibacterium purpuratum</name>
    <dbReference type="NCBI Taxonomy" id="1144873"/>
    <lineage>
        <taxon>Bacteria</taxon>
        <taxon>Pseudomonadati</taxon>
        <taxon>Pseudomonadota</taxon>
        <taxon>Betaproteobacteria</taxon>
        <taxon>Neisseriales</taxon>
        <taxon>Chromobacteriaceae</taxon>
        <taxon>Paludibacterium</taxon>
    </lineage>
</organism>
<keyword evidence="6" id="KW-1185">Reference proteome</keyword>
<dbReference type="Proteomes" id="UP000295611">
    <property type="component" value="Unassembled WGS sequence"/>
</dbReference>
<feature type="binding site" evidence="4">
    <location>
        <begin position="65"/>
        <end position="66"/>
    </location>
    <ligand>
        <name>substrate</name>
    </ligand>
</feature>
<dbReference type="OrthoDB" id="9790596at2"/>
<dbReference type="SUPFAM" id="SSF55909">
    <property type="entry name" value="Pentein"/>
    <property type="match status" value="1"/>
</dbReference>
<evidence type="ECO:0000256" key="4">
    <source>
        <dbReference type="PIRSR" id="PIRSR633199-2"/>
    </source>
</evidence>
<gene>
    <name evidence="5" type="ORF">DFP86_112142</name>
</gene>
<feature type="binding site" evidence="4">
    <location>
        <position position="18"/>
    </location>
    <ligand>
        <name>substrate</name>
    </ligand>
</feature>
<dbReference type="GO" id="GO:0045429">
    <property type="term" value="P:positive regulation of nitric oxide biosynthetic process"/>
    <property type="evidence" value="ECO:0007669"/>
    <property type="project" value="TreeGrafter"/>
</dbReference>
<feature type="binding site" evidence="4">
    <location>
        <position position="85"/>
    </location>
    <ligand>
        <name>substrate</name>
    </ligand>
</feature>
<feature type="binding site" evidence="4">
    <location>
        <position position="60"/>
    </location>
    <ligand>
        <name>substrate</name>
    </ligand>
</feature>
<evidence type="ECO:0000256" key="3">
    <source>
        <dbReference type="PIRSR" id="PIRSR633199-1"/>
    </source>
</evidence>
<feature type="binding site" evidence="4">
    <location>
        <position position="242"/>
    </location>
    <ligand>
        <name>substrate</name>
    </ligand>
</feature>
<reference evidence="5 6" key="1">
    <citation type="submission" date="2019-03" db="EMBL/GenBank/DDBJ databases">
        <title>Genomic Encyclopedia of Type Strains, Phase III (KMG-III): the genomes of soil and plant-associated and newly described type strains.</title>
        <authorList>
            <person name="Whitman W."/>
        </authorList>
    </citation>
    <scope>NUCLEOTIDE SEQUENCE [LARGE SCALE GENOMIC DNA]</scope>
    <source>
        <strain evidence="5 6">CECT 8976</strain>
    </source>
</reference>
<proteinExistence type="inferred from homology"/>
<dbReference type="GO" id="GO:0006525">
    <property type="term" value="P:arginine metabolic process"/>
    <property type="evidence" value="ECO:0007669"/>
    <property type="project" value="InterPro"/>
</dbReference>
<dbReference type="Pfam" id="PF19420">
    <property type="entry name" value="DDAH_eukar"/>
    <property type="match status" value="1"/>
</dbReference>
<keyword evidence="2" id="KW-0378">Hydrolase</keyword>
<dbReference type="Gene3D" id="3.75.10.10">
    <property type="entry name" value="L-arginine/glycine Amidinotransferase, Chain A"/>
    <property type="match status" value="1"/>
</dbReference>
<dbReference type="GO" id="GO:0016403">
    <property type="term" value="F:dimethylargininase activity"/>
    <property type="evidence" value="ECO:0007669"/>
    <property type="project" value="InterPro"/>
</dbReference>
<dbReference type="PANTHER" id="PTHR12737">
    <property type="entry name" value="DIMETHYLARGININE DIMETHYLAMINOHYDROLASE"/>
    <property type="match status" value="1"/>
</dbReference>
<accession>A0A4R7B2F4</accession>
<dbReference type="GO" id="GO:0000052">
    <property type="term" value="P:citrulline metabolic process"/>
    <property type="evidence" value="ECO:0007669"/>
    <property type="project" value="InterPro"/>
</dbReference>
<dbReference type="AlphaFoldDB" id="A0A4R7B2F4"/>
<dbReference type="GO" id="GO:0016597">
    <property type="term" value="F:amino acid binding"/>
    <property type="evidence" value="ECO:0007669"/>
    <property type="project" value="TreeGrafter"/>
</dbReference>
<comment type="caution">
    <text evidence="5">The sequence shown here is derived from an EMBL/GenBank/DDBJ whole genome shotgun (WGS) entry which is preliminary data.</text>
</comment>
<dbReference type="InterPro" id="IPR033199">
    <property type="entry name" value="DDAH-like"/>
</dbReference>
<feature type="binding site" evidence="4">
    <location>
        <position position="131"/>
    </location>
    <ligand>
        <name>substrate</name>
    </ligand>
</feature>
<comment type="similarity">
    <text evidence="1">Belongs to the DDAH family.</text>
</comment>
<dbReference type="InterPro" id="IPR054924">
    <property type="entry name" value="DDAH"/>
</dbReference>
<dbReference type="RefSeq" id="WP_133682642.1">
    <property type="nucleotide sequence ID" value="NZ_SNZP01000012.1"/>
</dbReference>
<feature type="active site" description="Proton donor" evidence="3">
    <location>
        <position position="161"/>
    </location>
</feature>
<evidence type="ECO:0000313" key="5">
    <source>
        <dbReference type="EMBL" id="TDR73938.1"/>
    </source>
</evidence>
<name>A0A4R7B2F4_9NEIS</name>
<protein>
    <submittedName>
        <fullName evidence="5">Dimethylargininase</fullName>
    </submittedName>
</protein>
<sequence>MFNHIIVRTPCHALIDGLTSAHLGKPVYEKALEQHDSYIQALRQCDVDVTILPPTEDYPDSVFVEDPVLCTPHCAILNRTGAESRRGETALIADTIRRFYDKVESIEAPGTVEAGDIMMVGTHFYIGHSARTNPEGARQMIAILEKHGMSGSIVRLEKVLHLKTGLSYLEHNNLLAAGEFVTKPEFQKFNIIEIPQEEAYAANSIWVNDRVIMPSGYPTALAKVKALGYEVIEVDTSEFRKIDGGVSCMSLRF</sequence>